<name>A0AAN7TM49_9MYCE</name>
<dbReference type="Pfam" id="PF24143">
    <property type="entry name" value="Beta-sand_ComC_2nd"/>
    <property type="match status" value="1"/>
</dbReference>
<reference evidence="4 5" key="1">
    <citation type="submission" date="2023-11" db="EMBL/GenBank/DDBJ databases">
        <title>Dfirmibasis_genome.</title>
        <authorList>
            <person name="Edelbroek B."/>
            <person name="Kjellin J."/>
            <person name="Jerlstrom-Hultqvist J."/>
            <person name="Soderbom F."/>
        </authorList>
    </citation>
    <scope>NUCLEOTIDE SEQUENCE [LARGE SCALE GENOMIC DNA]</scope>
    <source>
        <strain evidence="4 5">TNS-C-14</strain>
    </source>
</reference>
<dbReference type="Pfam" id="PF24141">
    <property type="entry name" value="LRR_ComC"/>
    <property type="match status" value="1"/>
</dbReference>
<dbReference type="Pfam" id="PF22933">
    <property type="entry name" value="ComC_SSD"/>
    <property type="match status" value="1"/>
</dbReference>
<dbReference type="InterPro" id="IPR057015">
    <property type="entry name" value="B-sand_ComC_2nd"/>
</dbReference>
<evidence type="ECO:0000256" key="2">
    <source>
        <dbReference type="SAM" id="SignalP"/>
    </source>
</evidence>
<dbReference type="PROSITE" id="PS50026">
    <property type="entry name" value="EGF_3"/>
    <property type="match status" value="1"/>
</dbReference>
<gene>
    <name evidence="4" type="ORF">RB653_007626</name>
</gene>
<keyword evidence="2" id="KW-0732">Signal</keyword>
<evidence type="ECO:0000313" key="4">
    <source>
        <dbReference type="EMBL" id="KAK5576482.1"/>
    </source>
</evidence>
<dbReference type="PANTHER" id="PTHR24032:SF39">
    <property type="entry name" value="EGF-LIKE DOMAIN-CONTAINING PROTEIN"/>
    <property type="match status" value="1"/>
</dbReference>
<comment type="caution">
    <text evidence="4">The sequence shown here is derived from an EMBL/GenBank/DDBJ whole genome shotgun (WGS) entry which is preliminary data.</text>
</comment>
<accession>A0AAN7TM49</accession>
<organism evidence="4 5">
    <name type="scientific">Dictyostelium firmibasis</name>
    <dbReference type="NCBI Taxonomy" id="79012"/>
    <lineage>
        <taxon>Eukaryota</taxon>
        <taxon>Amoebozoa</taxon>
        <taxon>Evosea</taxon>
        <taxon>Eumycetozoa</taxon>
        <taxon>Dictyostelia</taxon>
        <taxon>Dictyosteliales</taxon>
        <taxon>Dictyosteliaceae</taxon>
        <taxon>Dictyostelium</taxon>
    </lineage>
</organism>
<proteinExistence type="predicted"/>
<dbReference type="EMBL" id="JAVFKY010000005">
    <property type="protein sequence ID" value="KAK5576482.1"/>
    <property type="molecule type" value="Genomic_DNA"/>
</dbReference>
<feature type="signal peptide" evidence="2">
    <location>
        <begin position="1"/>
        <end position="21"/>
    </location>
</feature>
<sequence>MKLQIFFLFAVILSFFNIGYGVDVIEVQCLKDIANKFQDTLLNVPKIETTFCQGGYGKCYSNGSISELTVTPTNQLLINSTDVSCFPLLTFFKAINATIDTSLLTVVRNSLTKITLVTKNLASIDFEIASLNTFEWSDYLKTSLTITPFALKNVKTFASSADVNLIQGSNNGYINNFTTGYASSPINIPDLTNMIKVGSISIGLNALTYNESSFVNFQTFSGTVKSISISGSGSIRFPTELATTGAPRDYIYFGVSGFNAPSSYIDLSNIPYVNTFIILSMGQNFNYQGNFPFSRLPLKVGNLQFFKGNTPNVDWSIFSNVTGPMLQDLKIETPLPPSNPFGNIVKAFDISINKITGTLDDSWCVLDLIVNRNQLTGKIPDCFYCYLNETSTGYSFGQNNFNNYEIVNNKCGYDKIVPYIYYNTTTTLMTLQGKNLGFYQNNFKTSTCVIVRSNYQFMVVGCTGNYTNVTFLNQNLNFTLSLDRTEPKIDSIVQSNNTLTITGSYFSYEPSIMNITIGTTPLKCQVTNTSIPTFYSIQCDIQYPVIEYGPRNVTVQVNSLVSKPYEINLNYTKFPCPVSDCNGNGICNDHIGICECFNNWISVPDDICTVPIHYLSAYTQVSDAENGGILYLYGFFGDIHNGLKVLIDGSQCAIEVGPTSTTIVISVNPGTIGKNSSIEIYQNTLTFYGTIYPYLNPIKECPSNCNSHGKCNTTTGECSCQNGYTGVDCIAKTNSTLPSITSSISNFGAVFRSEQTVFTVSPYLFFEVDYKGIVISYPSINWRTENTNQGVKFISTSENNATFELTYLKVTQNQQFSFAGNEFTVGAGGIKMSITVSNYTYSNQSNFLVAALRANVESDLSVTQNKCNNGTTVFTSQSNSNVTLNNYNYFTISKDAKRLSIRVQDRLISDNQPTFMVNQLQTKLVDNSLVFGMTLPHCGKQCSIDGPDFIVNVEPNYKTASSCAPTSTTSSSENQPSSSIRESSISIILIIIPILISLSF</sequence>
<feature type="disulfide bond" evidence="1">
    <location>
        <begin position="701"/>
        <end position="711"/>
    </location>
</feature>
<dbReference type="InterPro" id="IPR054484">
    <property type="entry name" value="ComC_SSD"/>
</dbReference>
<evidence type="ECO:0000256" key="1">
    <source>
        <dbReference type="PROSITE-ProRule" id="PRU00076"/>
    </source>
</evidence>
<dbReference type="Pfam" id="PF23106">
    <property type="entry name" value="EGF_Teneurin"/>
    <property type="match status" value="1"/>
</dbReference>
<evidence type="ECO:0000259" key="3">
    <source>
        <dbReference type="PROSITE" id="PS50026"/>
    </source>
</evidence>
<dbReference type="PANTHER" id="PTHR24032">
    <property type="entry name" value="EGF-LIKE DOMAIN-CONTAINING PROTEIN-RELATED-RELATED"/>
    <property type="match status" value="1"/>
</dbReference>
<comment type="caution">
    <text evidence="1">Lacks conserved residue(s) required for the propagation of feature annotation.</text>
</comment>
<dbReference type="InterPro" id="IPR053331">
    <property type="entry name" value="EGF-like_comC"/>
</dbReference>
<dbReference type="InterPro" id="IPR057013">
    <property type="entry name" value="LRR_ComC"/>
</dbReference>
<keyword evidence="5" id="KW-1185">Reference proteome</keyword>
<dbReference type="AlphaFoldDB" id="A0AAN7TM49"/>
<dbReference type="PROSITE" id="PS01186">
    <property type="entry name" value="EGF_2"/>
    <property type="match status" value="1"/>
</dbReference>
<protein>
    <recommendedName>
        <fullName evidence="3">EGF-like domain-containing protein</fullName>
    </recommendedName>
</protein>
<keyword evidence="1" id="KW-1015">Disulfide bond</keyword>
<feature type="domain" description="EGF-like" evidence="3">
    <location>
        <begin position="697"/>
        <end position="730"/>
    </location>
</feature>
<keyword evidence="1" id="KW-0245">EGF-like domain</keyword>
<evidence type="ECO:0000313" key="5">
    <source>
        <dbReference type="Proteomes" id="UP001344447"/>
    </source>
</evidence>
<dbReference type="Gene3D" id="2.60.120.260">
    <property type="entry name" value="Galactose-binding domain-like"/>
    <property type="match status" value="1"/>
</dbReference>
<dbReference type="PROSITE" id="PS00022">
    <property type="entry name" value="EGF_1"/>
    <property type="match status" value="1"/>
</dbReference>
<feature type="chain" id="PRO_5042858803" description="EGF-like domain-containing protein" evidence="2">
    <location>
        <begin position="22"/>
        <end position="1000"/>
    </location>
</feature>
<feature type="disulfide bond" evidence="1">
    <location>
        <begin position="720"/>
        <end position="729"/>
    </location>
</feature>
<dbReference type="Proteomes" id="UP001344447">
    <property type="component" value="Unassembled WGS sequence"/>
</dbReference>
<dbReference type="SMART" id="SM00181">
    <property type="entry name" value="EGF"/>
    <property type="match status" value="2"/>
</dbReference>
<dbReference type="CDD" id="cd00054">
    <property type="entry name" value="EGF_CA"/>
    <property type="match status" value="1"/>
</dbReference>
<dbReference type="InterPro" id="IPR000742">
    <property type="entry name" value="EGF"/>
</dbReference>